<organism evidence="6 7">
    <name type="scientific">Nitrosomonas aestuarii</name>
    <dbReference type="NCBI Taxonomy" id="52441"/>
    <lineage>
        <taxon>Bacteria</taxon>
        <taxon>Pseudomonadati</taxon>
        <taxon>Pseudomonadota</taxon>
        <taxon>Betaproteobacteria</taxon>
        <taxon>Nitrosomonadales</taxon>
        <taxon>Nitrosomonadaceae</taxon>
        <taxon>Nitrosomonas</taxon>
    </lineage>
</organism>
<keyword evidence="4" id="KW-0472">Membrane</keyword>
<dbReference type="NCBIfam" id="TIGR02917">
    <property type="entry name" value="PEP_TPR_lipo"/>
    <property type="match status" value="1"/>
</dbReference>
<dbReference type="Gene3D" id="1.25.40.10">
    <property type="entry name" value="Tetratricopeptide repeat domain"/>
    <property type="match status" value="6"/>
</dbReference>
<accession>A0A1I4FMI6</accession>
<dbReference type="Pfam" id="PF14559">
    <property type="entry name" value="TPR_19"/>
    <property type="match status" value="2"/>
</dbReference>
<keyword evidence="4" id="KW-1133">Transmembrane helix</keyword>
<dbReference type="Pfam" id="PF09976">
    <property type="entry name" value="TPR_21"/>
    <property type="match status" value="1"/>
</dbReference>
<keyword evidence="1" id="KW-0677">Repeat</keyword>
<dbReference type="InterPro" id="IPR019734">
    <property type="entry name" value="TPR_rpt"/>
</dbReference>
<dbReference type="SUPFAM" id="SSF48452">
    <property type="entry name" value="TPR-like"/>
    <property type="match status" value="4"/>
</dbReference>
<proteinExistence type="predicted"/>
<feature type="transmembrane region" description="Helical" evidence="4">
    <location>
        <begin position="12"/>
        <end position="32"/>
    </location>
</feature>
<protein>
    <submittedName>
        <fullName evidence="6">Putative PEP-CTERM system TPR-repeat lipoprotein</fullName>
    </submittedName>
</protein>
<dbReference type="InterPro" id="IPR011990">
    <property type="entry name" value="TPR-like_helical_dom_sf"/>
</dbReference>
<dbReference type="Pfam" id="PF07719">
    <property type="entry name" value="TPR_2"/>
    <property type="match status" value="1"/>
</dbReference>
<gene>
    <name evidence="6" type="ORF">SAMN05216302_103910</name>
</gene>
<dbReference type="PROSITE" id="PS51257">
    <property type="entry name" value="PROKAR_LIPOPROTEIN"/>
    <property type="match status" value="1"/>
</dbReference>
<evidence type="ECO:0000256" key="4">
    <source>
        <dbReference type="SAM" id="Phobius"/>
    </source>
</evidence>
<keyword evidence="2 3" id="KW-0802">TPR repeat</keyword>
<dbReference type="EMBL" id="FOSP01000039">
    <property type="protein sequence ID" value="SFL18510.1"/>
    <property type="molecule type" value="Genomic_DNA"/>
</dbReference>
<dbReference type="Pfam" id="PF13432">
    <property type="entry name" value="TPR_16"/>
    <property type="match status" value="5"/>
</dbReference>
<feature type="repeat" description="TPR" evidence="3">
    <location>
        <begin position="479"/>
        <end position="512"/>
    </location>
</feature>
<feature type="domain" description="Ancillary SecYEG translocon subunit/Cell division coordinator CpoB TPR" evidence="5">
    <location>
        <begin position="625"/>
        <end position="746"/>
    </location>
</feature>
<evidence type="ECO:0000259" key="5">
    <source>
        <dbReference type="Pfam" id="PF09976"/>
    </source>
</evidence>
<evidence type="ECO:0000313" key="6">
    <source>
        <dbReference type="EMBL" id="SFL18510.1"/>
    </source>
</evidence>
<dbReference type="SUPFAM" id="SSF81901">
    <property type="entry name" value="HCP-like"/>
    <property type="match status" value="1"/>
</dbReference>
<feature type="repeat" description="TPR" evidence="3">
    <location>
        <begin position="377"/>
        <end position="410"/>
    </location>
</feature>
<dbReference type="PANTHER" id="PTHR12558">
    <property type="entry name" value="CELL DIVISION CYCLE 16,23,27"/>
    <property type="match status" value="1"/>
</dbReference>
<dbReference type="Proteomes" id="UP000199533">
    <property type="component" value="Unassembled WGS sequence"/>
</dbReference>
<keyword evidence="6" id="KW-0449">Lipoprotein</keyword>
<evidence type="ECO:0000256" key="2">
    <source>
        <dbReference type="ARBA" id="ARBA00022803"/>
    </source>
</evidence>
<evidence type="ECO:0000313" key="7">
    <source>
        <dbReference type="Proteomes" id="UP000199533"/>
    </source>
</evidence>
<dbReference type="InterPro" id="IPR014266">
    <property type="entry name" value="PEP-CTERM_TPR_PrsT"/>
</dbReference>
<dbReference type="PROSITE" id="PS50293">
    <property type="entry name" value="TPR_REGION"/>
    <property type="match status" value="1"/>
</dbReference>
<dbReference type="PANTHER" id="PTHR12558:SF13">
    <property type="entry name" value="CELL DIVISION CYCLE PROTEIN 27 HOMOLOG"/>
    <property type="match status" value="1"/>
</dbReference>
<dbReference type="PROSITE" id="PS50005">
    <property type="entry name" value="TPR"/>
    <property type="match status" value="3"/>
</dbReference>
<sequence length="933" mass="102851">MHNFFTRIPKKLWLICIKPALVSALIILSLTACGETKDAATLISEAVDYQKKGNDNAAIIQLRNALQQEPNNVKARFLLGSLYQQNHNPLSAEKELSRALDLGMDTGTVLPVLSQVLFDLGKFQQLLDTTEKHTENGSDEVQLLRAKALLAVHKAEEAKIIFDQLLAKKPDHPEALTGLAQYALLQNDLVLATEYSDQAIAKNPQNLSAWVFKANMLRAQGKSEQALTAFEQVVELAPDDANAYSNKADLEIALGKYDAAKNSIARVREIAPDSLILNHSQALLDFNQGRHAEALTSIQTVLGAAPEHLPSVLLAGAIQFSLGSLTQAEQYLEQYLKNIPGNIYARKLMISTLLSGRKTKQAMDVLEPTLTAVQHDPQLFALAGEAYMQSGDFTKATEFYEKANELAPNNAALHTALGMSKLALGDRALAVAELELAADLDKSSPRAGVLLALTHINANEFGKALSTIEDLEKADPQNPLFHNLKGGVYIGQKDFDKARASFNKALTLQPDFFPAISNLARLDLQDQKPGVAKKRFEDILKNDDRNIQAMNALAGLALSQGKPDEATKWLELSSNKNPNAVDPAIRLATHYARQGDKEKALLLSRKLYGMHPNEPRVIELLGQVQLAHNNHAAALDSYEKLAAELPDSAAAQLKIAEIHSIMKDYPATSAALRKALFINPDYVEAKVAMARLANIENKENEAIAIAQKIQKEHASSPMGYELEGDLLMHQQKFDMAAKAYEKAFSISQTTPLTIKIYTALNQAGSDKKAHAHITQWLSNHPDDATTRLLLANDHLSKKQYAHATKEYEVILEKNPQHFMSLNNLAWLYQQNKNPRALEFAEKAYKIAPEASAIQDTLGWILAENGEIDRALPLLEKAATSQSENATIQYHYAYALTKAGNQTRARQILDELSTSDKKFPEAKEAQELLKQLQQ</sequence>
<dbReference type="OrthoDB" id="5290951at2"/>
<dbReference type="InterPro" id="IPR013105">
    <property type="entry name" value="TPR_2"/>
</dbReference>
<dbReference type="RefSeq" id="WP_090702525.1">
    <property type="nucleotide sequence ID" value="NZ_FOSP01000039.1"/>
</dbReference>
<reference evidence="7" key="1">
    <citation type="submission" date="2016-10" db="EMBL/GenBank/DDBJ databases">
        <authorList>
            <person name="Varghese N."/>
            <person name="Submissions S."/>
        </authorList>
    </citation>
    <scope>NUCLEOTIDE SEQUENCE [LARGE SCALE GENOMIC DNA]</scope>
    <source>
        <strain evidence="7">Nm69</strain>
    </source>
</reference>
<dbReference type="SMART" id="SM00028">
    <property type="entry name" value="TPR"/>
    <property type="match status" value="19"/>
</dbReference>
<dbReference type="InterPro" id="IPR018704">
    <property type="entry name" value="SecYEG/CpoB_TPR"/>
</dbReference>
<name>A0A1I4FMI6_9PROT</name>
<evidence type="ECO:0000256" key="1">
    <source>
        <dbReference type="ARBA" id="ARBA00022737"/>
    </source>
</evidence>
<evidence type="ECO:0000256" key="3">
    <source>
        <dbReference type="PROSITE-ProRule" id="PRU00339"/>
    </source>
</evidence>
<dbReference type="STRING" id="52441.SAMN05216302_103910"/>
<keyword evidence="4" id="KW-0812">Transmembrane</keyword>
<feature type="repeat" description="TPR" evidence="3">
    <location>
        <begin position="207"/>
        <end position="240"/>
    </location>
</feature>
<keyword evidence="7" id="KW-1185">Reference proteome</keyword>
<dbReference type="AlphaFoldDB" id="A0A1I4FMI6"/>